<dbReference type="InterPro" id="IPR037126">
    <property type="entry name" value="PdaC/RsiV-like_sf"/>
</dbReference>
<organism evidence="1 2">
    <name type="scientific">Aquimarina algiphila</name>
    <dbReference type="NCBI Taxonomy" id="2047982"/>
    <lineage>
        <taxon>Bacteria</taxon>
        <taxon>Pseudomonadati</taxon>
        <taxon>Bacteroidota</taxon>
        <taxon>Flavobacteriia</taxon>
        <taxon>Flavobacteriales</taxon>
        <taxon>Flavobacteriaceae</taxon>
        <taxon>Aquimarina</taxon>
    </lineage>
</organism>
<dbReference type="Gene3D" id="3.90.640.20">
    <property type="entry name" value="Heat-shock cognate protein, ATPase"/>
    <property type="match status" value="1"/>
</dbReference>
<dbReference type="OrthoDB" id="1137644at2"/>
<dbReference type="PROSITE" id="PS51257">
    <property type="entry name" value="PROKAR_LIPOPROTEIN"/>
    <property type="match status" value="1"/>
</dbReference>
<sequence>MKTLIACLVLLSLISCKNEVSPQHQTEQKETESHIEQKAKDTISIFSEDNLELNQEKTKAIKRERLITAEDDKPQLQELVISKRFFKEEDHYILDYQYPYLNEKINPKHSIFNDYITENYLNIEKTENQILEDKELLCDTLKINRFRDKRSIDYKIYNTKNNFISVVLYKENYYSGMLYSTYLFDCVNFDLKTYNFIYFDDFFEIGSEEEVFNTINTIIKEGIGSGDLYYDCWELSKGDFKAYKNNFVVNDDTVEFYFDDCVICPSYTGTYSIEVPIKKIMHLIKKYNNTPKIG</sequence>
<accession>A0A554VGL7</accession>
<gene>
    <name evidence="1" type="ORF">FOF46_18960</name>
</gene>
<keyword evidence="2" id="KW-1185">Reference proteome</keyword>
<proteinExistence type="predicted"/>
<protein>
    <submittedName>
        <fullName evidence="1">DUF3298 domain-containing protein</fullName>
    </submittedName>
</protein>
<dbReference type="AlphaFoldDB" id="A0A554VGL7"/>
<dbReference type="EMBL" id="VLNR01000044">
    <property type="protein sequence ID" value="TSE06549.1"/>
    <property type="molecule type" value="Genomic_DNA"/>
</dbReference>
<comment type="caution">
    <text evidence="1">The sequence shown here is derived from an EMBL/GenBank/DDBJ whole genome shotgun (WGS) entry which is preliminary data.</text>
</comment>
<name>A0A554VGL7_9FLAO</name>
<reference evidence="1 2" key="1">
    <citation type="submission" date="2019-07" db="EMBL/GenBank/DDBJ databases">
        <title>The draft genome sequence of Aquimarina algiphila M91.</title>
        <authorList>
            <person name="Meng X."/>
        </authorList>
    </citation>
    <scope>NUCLEOTIDE SEQUENCE [LARGE SCALE GENOMIC DNA]</scope>
    <source>
        <strain evidence="1 2">M91</strain>
    </source>
</reference>
<evidence type="ECO:0000313" key="1">
    <source>
        <dbReference type="EMBL" id="TSE06549.1"/>
    </source>
</evidence>
<evidence type="ECO:0000313" key="2">
    <source>
        <dbReference type="Proteomes" id="UP000318833"/>
    </source>
</evidence>
<dbReference type="Proteomes" id="UP000318833">
    <property type="component" value="Unassembled WGS sequence"/>
</dbReference>
<dbReference type="RefSeq" id="WP_143917547.1">
    <property type="nucleotide sequence ID" value="NZ_CANMIK010000049.1"/>
</dbReference>